<dbReference type="EMBL" id="BLLF01005403">
    <property type="protein sequence ID" value="GFH31144.1"/>
    <property type="molecule type" value="Genomic_DNA"/>
</dbReference>
<dbReference type="AlphaFoldDB" id="A0A6A0AGG7"/>
<name>A0A6A0AGG7_HAELA</name>
<dbReference type="Proteomes" id="UP000485058">
    <property type="component" value="Unassembled WGS sequence"/>
</dbReference>
<feature type="non-terminal residue" evidence="1">
    <location>
        <position position="1"/>
    </location>
</feature>
<accession>A0A6A0AGG7</accession>
<proteinExistence type="predicted"/>
<gene>
    <name evidence="1" type="ORF">HaLaN_30127</name>
</gene>
<evidence type="ECO:0000313" key="1">
    <source>
        <dbReference type="EMBL" id="GFH31144.1"/>
    </source>
</evidence>
<sequence length="109" mass="12662">PPFTLHPSRRRTTHISPATLPLVTFCFPDLVQLVLCQQEEAVAMKLLHRDRLFNKWRVRQVKVLARYMVFEGVRHLAITCGEPEGRFSHTSYRSSKQTFAHMPAYLLLA</sequence>
<keyword evidence="2" id="KW-1185">Reference proteome</keyword>
<feature type="non-terminal residue" evidence="1">
    <location>
        <position position="109"/>
    </location>
</feature>
<organism evidence="1 2">
    <name type="scientific">Haematococcus lacustris</name>
    <name type="common">Green alga</name>
    <name type="synonym">Haematococcus pluvialis</name>
    <dbReference type="NCBI Taxonomy" id="44745"/>
    <lineage>
        <taxon>Eukaryota</taxon>
        <taxon>Viridiplantae</taxon>
        <taxon>Chlorophyta</taxon>
        <taxon>core chlorophytes</taxon>
        <taxon>Chlorophyceae</taxon>
        <taxon>CS clade</taxon>
        <taxon>Chlamydomonadales</taxon>
        <taxon>Haematococcaceae</taxon>
        <taxon>Haematococcus</taxon>
    </lineage>
</organism>
<protein>
    <submittedName>
        <fullName evidence="1">Uncharacterized protein</fullName>
    </submittedName>
</protein>
<comment type="caution">
    <text evidence="1">The sequence shown here is derived from an EMBL/GenBank/DDBJ whole genome shotgun (WGS) entry which is preliminary data.</text>
</comment>
<reference evidence="1 2" key="1">
    <citation type="submission" date="2020-02" db="EMBL/GenBank/DDBJ databases">
        <title>Draft genome sequence of Haematococcus lacustris strain NIES-144.</title>
        <authorList>
            <person name="Morimoto D."/>
            <person name="Nakagawa S."/>
            <person name="Yoshida T."/>
            <person name="Sawayama S."/>
        </authorList>
    </citation>
    <scope>NUCLEOTIDE SEQUENCE [LARGE SCALE GENOMIC DNA]</scope>
    <source>
        <strain evidence="1 2">NIES-144</strain>
    </source>
</reference>
<evidence type="ECO:0000313" key="2">
    <source>
        <dbReference type="Proteomes" id="UP000485058"/>
    </source>
</evidence>